<evidence type="ECO:0000313" key="1">
    <source>
        <dbReference type="EMBL" id="QYN80103.1"/>
    </source>
</evidence>
<dbReference type="KEGG" id="vg:77953280"/>
<dbReference type="EMBL" id="MZ348422">
    <property type="protein sequence ID" value="QYN80103.1"/>
    <property type="molecule type" value="Genomic_DNA"/>
</dbReference>
<proteinExistence type="predicted"/>
<name>A0AAE7WFD8_9CAUD</name>
<dbReference type="GeneID" id="77953280"/>
<reference evidence="1" key="1">
    <citation type="journal article" date="2021" name="Viruses">
        <title>Novel Viruses That Lyse Plant and Human Strains of Kosakonia cowanii.</title>
        <authorList>
            <person name="Petrzik K."/>
            <person name="Brazdova S."/>
            <person name="Krawczyk K."/>
        </authorList>
    </citation>
    <scope>NUCLEOTIDE SEQUENCE</scope>
</reference>
<evidence type="ECO:0000313" key="2">
    <source>
        <dbReference type="Proteomes" id="UP000828443"/>
    </source>
</evidence>
<accession>A0AAE7WFD8</accession>
<protein>
    <submittedName>
        <fullName evidence="1">Uncharacterized protein</fullName>
    </submittedName>
</protein>
<dbReference type="Proteomes" id="UP000828443">
    <property type="component" value="Segment"/>
</dbReference>
<organism evidence="1 2">
    <name type="scientific">Kosakonia phage Kc263</name>
    <dbReference type="NCBI Taxonomy" id="2863194"/>
    <lineage>
        <taxon>Viruses</taxon>
        <taxon>Duplodnaviria</taxon>
        <taxon>Heunggongvirae</taxon>
        <taxon>Uroviricota</taxon>
        <taxon>Caudoviricetes</taxon>
        <taxon>Chimalliviridae</taxon>
        <taxon>Branisovskavirus</taxon>
        <taxon>Branisovskavirus Kc263</taxon>
    </lineage>
</organism>
<sequence>MSEQTLAVPANWESTTVKLPSLSTLRIATQVRELALQGVTLRNTLKEMNEVWLSLYTTDKQCPIVEQMGTKVKYQLVNLYAVKLIRYLNSIIGLDLVPLAQQDVTTRTWRQDAIILNISGQKITDHEHLFELMLVNLFGLSQDILKFALSSKAADLREYVKKTYDIDLGEPTTEEQTITLEQVEMALTAFLLDSEHGYHPY</sequence>
<dbReference type="RefSeq" id="YP_010676915.1">
    <property type="nucleotide sequence ID" value="NC_071015.1"/>
</dbReference>
<keyword evidence="2" id="KW-1185">Reference proteome</keyword>